<feature type="region of interest" description="Disordered" evidence="1">
    <location>
        <begin position="62"/>
        <end position="113"/>
    </location>
</feature>
<name>A0A5B7DRM4_PORTR</name>
<accession>A0A5B7DRM4</accession>
<comment type="caution">
    <text evidence="2">The sequence shown here is derived from an EMBL/GenBank/DDBJ whole genome shotgun (WGS) entry which is preliminary data.</text>
</comment>
<sequence length="113" mass="11769">MWASYDTSTSPLDSKSDSSCQILVSSSSSSSSSTFSFLQLVQSIHSAPSFLPCIIISSTSFSLSPPPTPLPIPSSPLHPPPTPLDAGISSSPHKNLPDERPPGLGRRAPAGRP</sequence>
<reference evidence="2 3" key="1">
    <citation type="submission" date="2019-05" db="EMBL/GenBank/DDBJ databases">
        <title>Another draft genome of Portunus trituberculatus and its Hox gene families provides insights of decapod evolution.</title>
        <authorList>
            <person name="Jeong J.-H."/>
            <person name="Song I."/>
            <person name="Kim S."/>
            <person name="Choi T."/>
            <person name="Kim D."/>
            <person name="Ryu S."/>
            <person name="Kim W."/>
        </authorList>
    </citation>
    <scope>NUCLEOTIDE SEQUENCE [LARGE SCALE GENOMIC DNA]</scope>
    <source>
        <tissue evidence="2">Muscle</tissue>
    </source>
</reference>
<evidence type="ECO:0000313" key="3">
    <source>
        <dbReference type="Proteomes" id="UP000324222"/>
    </source>
</evidence>
<dbReference type="AlphaFoldDB" id="A0A5B7DRM4"/>
<feature type="region of interest" description="Disordered" evidence="1">
    <location>
        <begin position="1"/>
        <end position="32"/>
    </location>
</feature>
<evidence type="ECO:0000256" key="1">
    <source>
        <dbReference type="SAM" id="MobiDB-lite"/>
    </source>
</evidence>
<protein>
    <submittedName>
        <fullName evidence="2">Uncharacterized protein</fullName>
    </submittedName>
</protein>
<evidence type="ECO:0000313" key="2">
    <source>
        <dbReference type="EMBL" id="MPC23739.1"/>
    </source>
</evidence>
<keyword evidence="3" id="KW-1185">Reference proteome</keyword>
<organism evidence="2 3">
    <name type="scientific">Portunus trituberculatus</name>
    <name type="common">Swimming crab</name>
    <name type="synonym">Neptunus trituberculatus</name>
    <dbReference type="NCBI Taxonomy" id="210409"/>
    <lineage>
        <taxon>Eukaryota</taxon>
        <taxon>Metazoa</taxon>
        <taxon>Ecdysozoa</taxon>
        <taxon>Arthropoda</taxon>
        <taxon>Crustacea</taxon>
        <taxon>Multicrustacea</taxon>
        <taxon>Malacostraca</taxon>
        <taxon>Eumalacostraca</taxon>
        <taxon>Eucarida</taxon>
        <taxon>Decapoda</taxon>
        <taxon>Pleocyemata</taxon>
        <taxon>Brachyura</taxon>
        <taxon>Eubrachyura</taxon>
        <taxon>Portunoidea</taxon>
        <taxon>Portunidae</taxon>
        <taxon>Portuninae</taxon>
        <taxon>Portunus</taxon>
    </lineage>
</organism>
<feature type="compositionally biased region" description="Pro residues" evidence="1">
    <location>
        <begin position="64"/>
        <end position="83"/>
    </location>
</feature>
<gene>
    <name evidence="2" type="ORF">E2C01_016799</name>
</gene>
<proteinExistence type="predicted"/>
<dbReference type="Proteomes" id="UP000324222">
    <property type="component" value="Unassembled WGS sequence"/>
</dbReference>
<dbReference type="EMBL" id="VSRR010001246">
    <property type="protein sequence ID" value="MPC23739.1"/>
    <property type="molecule type" value="Genomic_DNA"/>
</dbReference>